<sequence>MKYSSFFQKLLFPFIIMQLIVVVFLGYKILHKKNNVLGSSIKVNTINRNEIVYTPDQKLRYFFEPVPKSTQTDKRNWMEKEVKYTINQAGFNDRFDYPIVKPPKTIRIMTLGDSFTFGVYVNTEDNWTELLEDKLNSIKNICPNTDHFEVINLGVGGYDIEYAAKRYINRGKVYNPNIILWFLKYDDINAINEWFFPLERKISEEMKLDRSSEEYVVSKDGVPYPSWVKGFEEFHKKYGMNSILSYEKNVLNKFNENYQGNLAIFTSDNSDSETKNEIKSFSRLSPNGHYFEIPGLSSDETFPDNHPNQKGHKVISDAILNYMVKNPDIFCH</sequence>
<dbReference type="AlphaFoldDB" id="A0A1F5ZU52"/>
<evidence type="ECO:0008006" key="4">
    <source>
        <dbReference type="Google" id="ProtNLM"/>
    </source>
</evidence>
<dbReference type="Proteomes" id="UP000176923">
    <property type="component" value="Unassembled WGS sequence"/>
</dbReference>
<evidence type="ECO:0000313" key="2">
    <source>
        <dbReference type="EMBL" id="OGG15597.1"/>
    </source>
</evidence>
<evidence type="ECO:0000256" key="1">
    <source>
        <dbReference type="SAM" id="Phobius"/>
    </source>
</evidence>
<dbReference type="SUPFAM" id="SSF52266">
    <property type="entry name" value="SGNH hydrolase"/>
    <property type="match status" value="1"/>
</dbReference>
<dbReference type="STRING" id="1798382.A3D77_02780"/>
<name>A0A1F5ZU52_9BACT</name>
<reference evidence="2 3" key="1">
    <citation type="journal article" date="2016" name="Nat. Commun.">
        <title>Thousands of microbial genomes shed light on interconnected biogeochemical processes in an aquifer system.</title>
        <authorList>
            <person name="Anantharaman K."/>
            <person name="Brown C.T."/>
            <person name="Hug L.A."/>
            <person name="Sharon I."/>
            <person name="Castelle C.J."/>
            <person name="Probst A.J."/>
            <person name="Thomas B.C."/>
            <person name="Singh A."/>
            <person name="Wilkins M.J."/>
            <person name="Karaoz U."/>
            <person name="Brodie E.L."/>
            <person name="Williams K.H."/>
            <person name="Hubbard S.S."/>
            <person name="Banfield J.F."/>
        </authorList>
    </citation>
    <scope>NUCLEOTIDE SEQUENCE [LARGE SCALE GENOMIC DNA]</scope>
</reference>
<evidence type="ECO:0000313" key="3">
    <source>
        <dbReference type="Proteomes" id="UP000176923"/>
    </source>
</evidence>
<accession>A0A1F5ZU52</accession>
<keyword evidence="1" id="KW-1133">Transmembrane helix</keyword>
<comment type="caution">
    <text evidence="2">The sequence shown here is derived from an EMBL/GenBank/DDBJ whole genome shotgun (WGS) entry which is preliminary data.</text>
</comment>
<dbReference type="CDD" id="cd00229">
    <property type="entry name" value="SGNH_hydrolase"/>
    <property type="match status" value="1"/>
</dbReference>
<dbReference type="EMBL" id="MFJL01000022">
    <property type="protein sequence ID" value="OGG15597.1"/>
    <property type="molecule type" value="Genomic_DNA"/>
</dbReference>
<keyword evidence="1" id="KW-0472">Membrane</keyword>
<dbReference type="Gene3D" id="3.40.50.1110">
    <property type="entry name" value="SGNH hydrolase"/>
    <property type="match status" value="1"/>
</dbReference>
<dbReference type="InterPro" id="IPR036514">
    <property type="entry name" value="SGNH_hydro_sf"/>
</dbReference>
<gene>
    <name evidence="2" type="ORF">A3D77_02780</name>
</gene>
<protein>
    <recommendedName>
        <fullName evidence="4">SGNH hydrolase-type esterase domain-containing protein</fullName>
    </recommendedName>
</protein>
<organism evidence="2 3">
    <name type="scientific">Candidatus Gottesmanbacteria bacterium RIFCSPHIGHO2_02_FULL_39_11</name>
    <dbReference type="NCBI Taxonomy" id="1798382"/>
    <lineage>
        <taxon>Bacteria</taxon>
        <taxon>Candidatus Gottesmaniibacteriota</taxon>
    </lineage>
</organism>
<keyword evidence="1" id="KW-0812">Transmembrane</keyword>
<proteinExistence type="predicted"/>
<feature type="transmembrane region" description="Helical" evidence="1">
    <location>
        <begin position="6"/>
        <end position="27"/>
    </location>
</feature>